<name>A0AA46TL30_9ACTN</name>
<dbReference type="KEGG" id="sgrg:L0C25_07375"/>
<dbReference type="Gene3D" id="3.10.450.50">
    <property type="match status" value="1"/>
</dbReference>
<protein>
    <submittedName>
        <fullName evidence="2">Nuclear transport factor 2 family protein</fullName>
    </submittedName>
</protein>
<dbReference type="EMBL" id="CP094970">
    <property type="protein sequence ID" value="UYM06887.1"/>
    <property type="molecule type" value="Genomic_DNA"/>
</dbReference>
<evidence type="ECO:0000259" key="1">
    <source>
        <dbReference type="Pfam" id="PF13577"/>
    </source>
</evidence>
<dbReference type="SUPFAM" id="SSF54427">
    <property type="entry name" value="NTF2-like"/>
    <property type="match status" value="1"/>
</dbReference>
<sequence>MDQAEIAQALAYAHDARDRDDVRDLLRSFFAGLDERRCDRSWLRSVFAESALVEFPSGEYAGVASIRDAVRGLQAEYPHTLHGVTDHAITLAGDTAHVTAVVHSTHVSGDQTTARHRHAGGRVGAEAVRTPDGWRLRRLAVDLTWTDCD</sequence>
<dbReference type="InterPro" id="IPR037401">
    <property type="entry name" value="SnoaL-like"/>
</dbReference>
<organism evidence="2 3">
    <name type="scientific">Solicola gregarius</name>
    <dbReference type="NCBI Taxonomy" id="2908642"/>
    <lineage>
        <taxon>Bacteria</taxon>
        <taxon>Bacillati</taxon>
        <taxon>Actinomycetota</taxon>
        <taxon>Actinomycetes</taxon>
        <taxon>Propionibacteriales</taxon>
        <taxon>Nocardioidaceae</taxon>
        <taxon>Solicola</taxon>
    </lineage>
</organism>
<keyword evidence="3" id="KW-1185">Reference proteome</keyword>
<dbReference type="Proteomes" id="UP001164390">
    <property type="component" value="Chromosome"/>
</dbReference>
<feature type="domain" description="SnoaL-like" evidence="1">
    <location>
        <begin position="16"/>
        <end position="139"/>
    </location>
</feature>
<evidence type="ECO:0000313" key="3">
    <source>
        <dbReference type="Proteomes" id="UP001164390"/>
    </source>
</evidence>
<proteinExistence type="predicted"/>
<dbReference type="InterPro" id="IPR032710">
    <property type="entry name" value="NTF2-like_dom_sf"/>
</dbReference>
<reference evidence="2" key="1">
    <citation type="submission" date="2022-01" db="EMBL/GenBank/DDBJ databases">
        <title>Nocardioidaceae gen. sp. A5X3R13.</title>
        <authorList>
            <person name="Lopez Marin M.A."/>
            <person name="Uhlik O."/>
        </authorList>
    </citation>
    <scope>NUCLEOTIDE SEQUENCE</scope>
    <source>
        <strain evidence="2">A5X3R13</strain>
    </source>
</reference>
<dbReference type="AlphaFoldDB" id="A0AA46TL30"/>
<evidence type="ECO:0000313" key="2">
    <source>
        <dbReference type="EMBL" id="UYM06887.1"/>
    </source>
</evidence>
<dbReference type="RefSeq" id="WP_271635814.1">
    <property type="nucleotide sequence ID" value="NZ_CP094970.1"/>
</dbReference>
<accession>A0AA46TL30</accession>
<dbReference type="Pfam" id="PF13577">
    <property type="entry name" value="SnoaL_4"/>
    <property type="match status" value="1"/>
</dbReference>
<gene>
    <name evidence="2" type="ORF">L0C25_07375</name>
</gene>
<dbReference type="CDD" id="cd00531">
    <property type="entry name" value="NTF2_like"/>
    <property type="match status" value="1"/>
</dbReference>